<organism evidence="2 3">
    <name type="scientific">Streptomyces antnestii</name>
    <dbReference type="NCBI Taxonomy" id="2494256"/>
    <lineage>
        <taxon>Bacteria</taxon>
        <taxon>Bacillati</taxon>
        <taxon>Actinomycetota</taxon>
        <taxon>Actinomycetes</taxon>
        <taxon>Kitasatosporales</taxon>
        <taxon>Streptomycetaceae</taxon>
        <taxon>Streptomyces</taxon>
    </lineage>
</organism>
<dbReference type="EMBL" id="RZYA01000038">
    <property type="protein sequence ID" value="RVU14814.1"/>
    <property type="molecule type" value="Genomic_DNA"/>
</dbReference>
<dbReference type="Proteomes" id="UP000283128">
    <property type="component" value="Unassembled WGS sequence"/>
</dbReference>
<protein>
    <submittedName>
        <fullName evidence="2">Uncharacterized protein</fullName>
    </submittedName>
</protein>
<feature type="compositionally biased region" description="Basic and acidic residues" evidence="1">
    <location>
        <begin position="66"/>
        <end position="75"/>
    </location>
</feature>
<comment type="caution">
    <text evidence="2">The sequence shown here is derived from an EMBL/GenBank/DDBJ whole genome shotgun (WGS) entry which is preliminary data.</text>
</comment>
<gene>
    <name evidence="2" type="ORF">EOT10_40190</name>
</gene>
<reference evidence="2 3" key="1">
    <citation type="submission" date="2019-01" db="EMBL/GenBank/DDBJ databases">
        <title>Genome sequences of Streptomyces and Rhizobium isolates collected from root and soil.</title>
        <authorList>
            <person name="Chhettri S."/>
            <person name="Sevigny J.L."/>
            <person name="Sen A."/>
            <person name="Ennis N."/>
            <person name="Tisa L."/>
        </authorList>
    </citation>
    <scope>NUCLEOTIDE SEQUENCE [LARGE SCALE GENOMIC DNA]</scope>
    <source>
        <strain evidence="2 3">San01</strain>
    </source>
</reference>
<evidence type="ECO:0000313" key="2">
    <source>
        <dbReference type="EMBL" id="RVU14814.1"/>
    </source>
</evidence>
<name>A0A437NXS8_9ACTN</name>
<proteinExistence type="predicted"/>
<evidence type="ECO:0000256" key="1">
    <source>
        <dbReference type="SAM" id="MobiDB-lite"/>
    </source>
</evidence>
<accession>A0A437NXS8</accession>
<dbReference type="RefSeq" id="WP_127833319.1">
    <property type="nucleotide sequence ID" value="NZ_RZYA01000038.1"/>
</dbReference>
<sequence length="118" mass="13314">MSPKRGDRAAPPPGPDEWDIRFANGEAAKGWEQLGAQAAGKTRAAWHLMRTDPAPAARTERHHRLKGELARGEHRGETMDRWQIEVTAGGRVWYLLDVERRTVWIDRASTGHPKATDR</sequence>
<evidence type="ECO:0000313" key="3">
    <source>
        <dbReference type="Proteomes" id="UP000283128"/>
    </source>
</evidence>
<feature type="region of interest" description="Disordered" evidence="1">
    <location>
        <begin position="53"/>
        <end position="75"/>
    </location>
</feature>
<dbReference type="OrthoDB" id="487569at2"/>
<dbReference type="AlphaFoldDB" id="A0A437NXS8"/>
<keyword evidence="3" id="KW-1185">Reference proteome</keyword>